<dbReference type="PROSITE" id="PS00028">
    <property type="entry name" value="ZINC_FINGER_C2H2_1"/>
    <property type="match status" value="1"/>
</dbReference>
<dbReference type="Gene3D" id="3.30.160.60">
    <property type="entry name" value="Classic Zinc Finger"/>
    <property type="match status" value="1"/>
</dbReference>
<dbReference type="EMBL" id="QLNT01000020">
    <property type="protein sequence ID" value="KAF3062846.1"/>
    <property type="molecule type" value="Genomic_DNA"/>
</dbReference>
<dbReference type="PROSITE" id="PS50157">
    <property type="entry name" value="ZINC_FINGER_C2H2_2"/>
    <property type="match status" value="1"/>
</dbReference>
<evidence type="ECO:0000259" key="2">
    <source>
        <dbReference type="PROSITE" id="PS50157"/>
    </source>
</evidence>
<proteinExistence type="predicted"/>
<comment type="caution">
    <text evidence="3">The sequence shown here is derived from an EMBL/GenBank/DDBJ whole genome shotgun (WGS) entry which is preliminary data.</text>
</comment>
<keyword evidence="1" id="KW-0479">Metal-binding</keyword>
<dbReference type="Proteomes" id="UP000801864">
    <property type="component" value="Unassembled WGS sequence"/>
</dbReference>
<reference evidence="3 4" key="1">
    <citation type="submission" date="2018-06" db="EMBL/GenBank/DDBJ databases">
        <title>Genome analysis of cellulolytic fungus Trichoderma lentiforme CFAM-422.</title>
        <authorList>
            <person name="Steindorff A.S."/>
            <person name="Formighieri E.F."/>
            <person name="Midorikawa G.E.O."/>
            <person name="Tamietti M.S."/>
            <person name="Ramos E.Z."/>
            <person name="Silva A.S."/>
            <person name="Bon E.P.S."/>
            <person name="Mendes T.D."/>
            <person name="Damaso M.C.T."/>
            <person name="Favaro L.C.L."/>
        </authorList>
    </citation>
    <scope>NUCLEOTIDE SEQUENCE [LARGE SCALE GENOMIC DNA]</scope>
    <source>
        <strain evidence="3 4">CFAM-422</strain>
    </source>
</reference>
<organism evidence="3 4">
    <name type="scientific">Trichoderma lentiforme</name>
    <dbReference type="NCBI Taxonomy" id="1567552"/>
    <lineage>
        <taxon>Eukaryota</taxon>
        <taxon>Fungi</taxon>
        <taxon>Dikarya</taxon>
        <taxon>Ascomycota</taxon>
        <taxon>Pezizomycotina</taxon>
        <taxon>Sordariomycetes</taxon>
        <taxon>Hypocreomycetidae</taxon>
        <taxon>Hypocreales</taxon>
        <taxon>Hypocreaceae</taxon>
        <taxon>Trichoderma</taxon>
    </lineage>
</organism>
<dbReference type="InterPro" id="IPR036236">
    <property type="entry name" value="Znf_C2H2_sf"/>
</dbReference>
<keyword evidence="1" id="KW-0863">Zinc-finger</keyword>
<dbReference type="AlphaFoldDB" id="A0A9P5CA93"/>
<dbReference type="GO" id="GO:0008270">
    <property type="term" value="F:zinc ion binding"/>
    <property type="evidence" value="ECO:0007669"/>
    <property type="project" value="UniProtKB-KW"/>
</dbReference>
<gene>
    <name evidence="3" type="ORF">CFAM422_010458</name>
</gene>
<evidence type="ECO:0000313" key="4">
    <source>
        <dbReference type="Proteomes" id="UP000801864"/>
    </source>
</evidence>
<name>A0A9P5CA93_9HYPO</name>
<keyword evidence="1" id="KW-0862">Zinc</keyword>
<accession>A0A9P5CA93</accession>
<protein>
    <recommendedName>
        <fullName evidence="2">C2H2-type domain-containing protein</fullName>
    </recommendedName>
</protein>
<evidence type="ECO:0000256" key="1">
    <source>
        <dbReference type="PROSITE-ProRule" id="PRU00042"/>
    </source>
</evidence>
<feature type="domain" description="C2H2-type" evidence="2">
    <location>
        <begin position="93"/>
        <end position="121"/>
    </location>
</feature>
<keyword evidence="4" id="KW-1185">Reference proteome</keyword>
<dbReference type="InterPro" id="IPR013087">
    <property type="entry name" value="Znf_C2H2_type"/>
</dbReference>
<dbReference type="SUPFAM" id="SSF57667">
    <property type="entry name" value="beta-beta-alpha zinc fingers"/>
    <property type="match status" value="1"/>
</dbReference>
<evidence type="ECO:0000313" key="3">
    <source>
        <dbReference type="EMBL" id="KAF3062846.1"/>
    </source>
</evidence>
<sequence>MENYMANYLPDMDWGSIMPVDPEMSTEPAPFNTDDDNFKKHLDIHNKRVPCEAGNPGERHCFKRFADNKARNRHYWVYHEAWAKENNIPIEKSFCEPCKSSFVRRDFLWRHIKKFHSKESEVNKGKRVIDDKHEMVEGDGEEYAWVCRLKDTE</sequence>